<dbReference type="GO" id="GO:0005524">
    <property type="term" value="F:ATP binding"/>
    <property type="evidence" value="ECO:0007669"/>
    <property type="project" value="UniProtKB-KW"/>
</dbReference>
<dbReference type="STRING" id="56216.A0A1A6HQ77"/>
<dbReference type="InterPro" id="IPR013525">
    <property type="entry name" value="ABC2_TM"/>
</dbReference>
<keyword evidence="5" id="KW-0547">Nucleotide-binding</keyword>
<evidence type="ECO:0000259" key="13">
    <source>
        <dbReference type="PROSITE" id="PS50893"/>
    </source>
</evidence>
<evidence type="ECO:0000256" key="11">
    <source>
        <dbReference type="ARBA" id="ARBA00050894"/>
    </source>
</evidence>
<evidence type="ECO:0000256" key="10">
    <source>
        <dbReference type="ARBA" id="ARBA00023180"/>
    </source>
</evidence>
<keyword evidence="15" id="KW-1185">Reference proteome</keyword>
<dbReference type="InterPro" id="IPR026082">
    <property type="entry name" value="ABCA"/>
</dbReference>
<dbReference type="CDD" id="cd03263">
    <property type="entry name" value="ABC_subfamily_A"/>
    <property type="match status" value="2"/>
</dbReference>
<dbReference type="Gene3D" id="3.40.50.300">
    <property type="entry name" value="P-loop containing nucleotide triphosphate hydrolases"/>
    <property type="match status" value="2"/>
</dbReference>
<evidence type="ECO:0000256" key="3">
    <source>
        <dbReference type="ARBA" id="ARBA00022692"/>
    </source>
</evidence>
<dbReference type="GO" id="GO:0005319">
    <property type="term" value="F:lipid transporter activity"/>
    <property type="evidence" value="ECO:0007669"/>
    <property type="project" value="TreeGrafter"/>
</dbReference>
<evidence type="ECO:0000256" key="5">
    <source>
        <dbReference type="ARBA" id="ARBA00022741"/>
    </source>
</evidence>
<dbReference type="PROSITE" id="PS50893">
    <property type="entry name" value="ABC_TRANSPORTER_2"/>
    <property type="match status" value="2"/>
</dbReference>
<feature type="transmembrane region" description="Helical" evidence="12">
    <location>
        <begin position="21"/>
        <end position="42"/>
    </location>
</feature>
<evidence type="ECO:0000256" key="6">
    <source>
        <dbReference type="ARBA" id="ARBA00022840"/>
    </source>
</evidence>
<feature type="transmembrane region" description="Helical" evidence="12">
    <location>
        <begin position="219"/>
        <end position="241"/>
    </location>
</feature>
<feature type="transmembrane region" description="Helical" evidence="12">
    <location>
        <begin position="984"/>
        <end position="1010"/>
    </location>
</feature>
<dbReference type="InterPro" id="IPR003593">
    <property type="entry name" value="AAA+_ATPase"/>
</dbReference>
<feature type="transmembrane region" description="Helical" evidence="12">
    <location>
        <begin position="1058"/>
        <end position="1078"/>
    </location>
</feature>
<keyword evidence="2" id="KW-0813">Transport</keyword>
<organism evidence="14 15">
    <name type="scientific">Neotoma lepida</name>
    <name type="common">Desert woodrat</name>
    <dbReference type="NCBI Taxonomy" id="56216"/>
    <lineage>
        <taxon>Eukaryota</taxon>
        <taxon>Metazoa</taxon>
        <taxon>Chordata</taxon>
        <taxon>Craniata</taxon>
        <taxon>Vertebrata</taxon>
        <taxon>Euteleostomi</taxon>
        <taxon>Mammalia</taxon>
        <taxon>Eutheria</taxon>
        <taxon>Euarchontoglires</taxon>
        <taxon>Glires</taxon>
        <taxon>Rodentia</taxon>
        <taxon>Myomorpha</taxon>
        <taxon>Muroidea</taxon>
        <taxon>Cricetidae</taxon>
        <taxon>Neotominae</taxon>
        <taxon>Neotoma</taxon>
    </lineage>
</organism>
<evidence type="ECO:0000313" key="14">
    <source>
        <dbReference type="EMBL" id="OBS80613.1"/>
    </source>
</evidence>
<dbReference type="GO" id="GO:0005737">
    <property type="term" value="C:cytoplasm"/>
    <property type="evidence" value="ECO:0007669"/>
    <property type="project" value="UniProtKB-ARBA"/>
</dbReference>
<feature type="domain" description="ABC transporter" evidence="13">
    <location>
        <begin position="1224"/>
        <end position="1457"/>
    </location>
</feature>
<dbReference type="InterPro" id="IPR017871">
    <property type="entry name" value="ABC_transporter-like_CS"/>
</dbReference>
<evidence type="ECO:0000256" key="7">
    <source>
        <dbReference type="ARBA" id="ARBA00022989"/>
    </source>
</evidence>
<dbReference type="GO" id="GO:0140359">
    <property type="term" value="F:ABC-type transporter activity"/>
    <property type="evidence" value="ECO:0007669"/>
    <property type="project" value="InterPro"/>
</dbReference>
<dbReference type="Pfam" id="PF00005">
    <property type="entry name" value="ABC_tran"/>
    <property type="match status" value="2"/>
</dbReference>
<dbReference type="SUPFAM" id="SSF52540">
    <property type="entry name" value="P-loop containing nucleoside triphosphate hydrolases"/>
    <property type="match status" value="2"/>
</dbReference>
<sequence>MAVLRQLALLLWKNYTLKKRKVLVTVLELLLPLLFSGILIWLRLKIQSENVPNATVYRGQSIQQLPLFFSFPPPGDSWELAYIPSHSDAARTITETVKRELVINMRVHGFSSEKDFEDYIRYDNRSSNVLAAVVFEHTFNHSKDPLPLTLFQKLVVTSKRFPFPPYISDQFLIAIQYQLPLLLMLSFTYTSLSIIRAVVQEKEKKLKEYMRMMGLSSWLHWSAWFLMFFLFFLIMVSFMTLLFCVKVKKDIAVLSSSDPSLVLAFLLCFAISSISFSFMVSTFFSKANIATAVGGFLYYFTFSPYYFVAPRYNWMTLSQKLLSCLLSNVAMAMGAQLIGKFEAKGKKEEDSDPEKALRTEYFEAEPEHLVAGIKVKHLSKVFQVGNKDKVGIRDLNLNLYEGQITVLLGHNGAGKTTTMSMLTGLFPPTSGQAYIHGYEISQDMVQIRKSLGLCPQHDVLFDNLTVAEHLYFYAQLKGLSLQKCPEEVKQMLHILSLEDKRDLRSKFLSGGMKRKLSIGIALIAGSKVLMLDEPTSGMDAVSRRAVWDLLQQQKNDRTILLTTHFMDEADLLGDRIAILAKGELQCCGSSLFLKQKYGAGYHMTLVKEPHCNPEGISQLVHHHVPNAMLESHVGAELSFILPKESTHRFESLFAKLEKKQKELGIASFGASVTTMEEVFLRVGKLVDTSMDIQAIQLPALQYQHERRASDWALDSNLCGVMDPTNGIGALIEEEEAMLKLNTGLALHCQQFWAMFLKKAAYSWREWKMVAAQVLVPLTCLTLALLAINYTSEILDDPLLKLSLKEYGRTVVPFSVSGTSQLDHQLSEHLRDVLQAEGQEPREVLGDLEEFLVFRASVEGGGFNERCLVATSFKDTGEQTVVTALFNNQAYHSPATALAIVDNLLFKMLCGPRASIEISNYPQPRSTLQVAKDQFNEGRKGFDIALNLLIAMAFLASTFSILAVSERAVRAKHIQFVSGVHVATFWLSALLWDLISFFIPSLLLLVVFQVFDVHAFTRDGHLVDLLLLLMLYGWAIIPLMYLMSFFFSAASTAYTRLTIFNILSGIATFIIVTIMRIPAVKLEELSRTLDHVFLVLPNHCLGMAVSSFYENYETQRYCTSSRVASQYCKKYNIQYQENFYAWSTPGVGKFVTSMAASGCIYLTLLFLIETNLLWRLRTFICAFQRRWTLAELQNRTSVLPEDQDVADERSRVLVPSLDSMLDTPLIINELSKVYDQRAPLLAVDRISLAVQKGECFGLLGFNGAGKTTTFKMLTGEETITSGDAFVGGYSISSDIGKVRQRMGYCPQFDALLDHMTGREMLVMYARLRGIPERLISACVENTLRGLLLEPHANKLVKTYSGGNKRKLSTGIALIGEPAVIFLDEPSTGMDPVARRLLWDTVARARESGKAIVITSHSMEECEALCTRLAIMVQGQFKCLGSPQHLKSKFGSGYSLQAKVRSEGKQGVLEEFKAFVDLTFPGSILEDEHQDMVHYHLPGCDLSWAKVFGILEKAKEKYGVDDYSVSQISLEQVFLSFAHLQPPTTEDGR</sequence>
<keyword evidence="4" id="KW-0677">Repeat</keyword>
<feature type="transmembrane region" description="Helical" evidence="12">
    <location>
        <begin position="1022"/>
        <end position="1046"/>
    </location>
</feature>
<dbReference type="InterPro" id="IPR056264">
    <property type="entry name" value="R2_ABCA1-4-like"/>
</dbReference>
<feature type="transmembrane region" description="Helical" evidence="12">
    <location>
        <begin position="261"/>
        <end position="280"/>
    </location>
</feature>
<evidence type="ECO:0000256" key="12">
    <source>
        <dbReference type="SAM" id="Phobius"/>
    </source>
</evidence>
<accession>A0A1A6HQ77</accession>
<feature type="transmembrane region" description="Helical" evidence="12">
    <location>
        <begin position="287"/>
        <end position="308"/>
    </location>
</feature>
<keyword evidence="6" id="KW-0067">ATP-binding</keyword>
<evidence type="ECO:0000256" key="2">
    <source>
        <dbReference type="ARBA" id="ARBA00022448"/>
    </source>
</evidence>
<comment type="subcellular location">
    <subcellularLocation>
        <location evidence="1">Endomembrane system</location>
        <topology evidence="1">Multi-pass membrane protein</topology>
    </subcellularLocation>
</comment>
<dbReference type="PANTHER" id="PTHR19229">
    <property type="entry name" value="ATP-BINDING CASSETTE TRANSPORTER SUBFAMILY A ABCA"/>
    <property type="match status" value="1"/>
</dbReference>
<dbReference type="Proteomes" id="UP000092124">
    <property type="component" value="Unassembled WGS sequence"/>
</dbReference>
<evidence type="ECO:0000256" key="8">
    <source>
        <dbReference type="ARBA" id="ARBA00023055"/>
    </source>
</evidence>
<dbReference type="GO" id="GO:0012505">
    <property type="term" value="C:endomembrane system"/>
    <property type="evidence" value="ECO:0007669"/>
    <property type="project" value="UniProtKB-SubCell"/>
</dbReference>
<evidence type="ECO:0000256" key="1">
    <source>
        <dbReference type="ARBA" id="ARBA00004127"/>
    </source>
</evidence>
<name>A0A1A6HQ77_NEOLE</name>
<dbReference type="OrthoDB" id="6512918at2759"/>
<proteinExistence type="predicted"/>
<keyword evidence="3 12" id="KW-0812">Transmembrane</keyword>
<dbReference type="PROSITE" id="PS00211">
    <property type="entry name" value="ABC_TRANSPORTER_1"/>
    <property type="match status" value="1"/>
</dbReference>
<evidence type="ECO:0000313" key="15">
    <source>
        <dbReference type="Proteomes" id="UP000092124"/>
    </source>
</evidence>
<comment type="catalytic activity">
    <reaction evidence="11">
        <text>cholesterol(in) + ATP + H2O = cholesterol(out) + ADP + phosphate + H(+)</text>
        <dbReference type="Rhea" id="RHEA:39051"/>
        <dbReference type="ChEBI" id="CHEBI:15377"/>
        <dbReference type="ChEBI" id="CHEBI:15378"/>
        <dbReference type="ChEBI" id="CHEBI:16113"/>
        <dbReference type="ChEBI" id="CHEBI:30616"/>
        <dbReference type="ChEBI" id="CHEBI:43474"/>
        <dbReference type="ChEBI" id="CHEBI:456216"/>
    </reaction>
    <physiologicalReaction direction="left-to-right" evidence="11">
        <dbReference type="Rhea" id="RHEA:39052"/>
    </physiologicalReaction>
</comment>
<comment type="caution">
    <text evidence="14">The sequence shown here is derived from an EMBL/GenBank/DDBJ whole genome shotgun (WGS) entry which is preliminary data.</text>
</comment>
<keyword evidence="10" id="KW-0325">Glycoprotein</keyword>
<keyword evidence="9 12" id="KW-0472">Membrane</keyword>
<feature type="transmembrane region" description="Helical" evidence="12">
    <location>
        <begin position="177"/>
        <end position="199"/>
    </location>
</feature>
<dbReference type="FunFam" id="3.40.50.300:FF:000465">
    <property type="entry name" value="ATP-binding cassette, sub-family A (ABC1), member 3"/>
    <property type="match status" value="1"/>
</dbReference>
<evidence type="ECO:0000256" key="4">
    <source>
        <dbReference type="ARBA" id="ARBA00022737"/>
    </source>
</evidence>
<dbReference type="GO" id="GO:0016020">
    <property type="term" value="C:membrane"/>
    <property type="evidence" value="ECO:0007669"/>
    <property type="project" value="InterPro"/>
</dbReference>
<protein>
    <recommendedName>
        <fullName evidence="13">ABC transporter domain-containing protein</fullName>
    </recommendedName>
</protein>
<feature type="transmembrane region" description="Helical" evidence="12">
    <location>
        <begin position="943"/>
        <end position="963"/>
    </location>
</feature>
<dbReference type="InterPro" id="IPR003439">
    <property type="entry name" value="ABC_transporter-like_ATP-bd"/>
</dbReference>
<dbReference type="GO" id="GO:0016887">
    <property type="term" value="F:ATP hydrolysis activity"/>
    <property type="evidence" value="ECO:0007669"/>
    <property type="project" value="InterPro"/>
</dbReference>
<dbReference type="PANTHER" id="PTHR19229:SF98">
    <property type="entry name" value="PHOSPHOLIPID-TRANSPORTING ATPASE ABCA3"/>
    <property type="match status" value="1"/>
</dbReference>
<dbReference type="Pfam" id="PF12698">
    <property type="entry name" value="ABC2_membrane_3"/>
    <property type="match status" value="2"/>
</dbReference>
<feature type="domain" description="ABC transporter" evidence="13">
    <location>
        <begin position="373"/>
        <end position="606"/>
    </location>
</feature>
<keyword evidence="7 12" id="KW-1133">Transmembrane helix</keyword>
<gene>
    <name evidence="14" type="ORF">A6R68_21171</name>
</gene>
<reference evidence="14 15" key="1">
    <citation type="submission" date="2016-06" db="EMBL/GenBank/DDBJ databases">
        <title>The Draft Genome Sequence and Annotation of the Desert Woodrat Neotoma lepida.</title>
        <authorList>
            <person name="Campbell M."/>
            <person name="Oakeson K.F."/>
            <person name="Yandell M."/>
            <person name="Halpert J.R."/>
            <person name="Dearing D."/>
        </authorList>
    </citation>
    <scope>NUCLEOTIDE SEQUENCE [LARGE SCALE GENOMIC DNA]</scope>
    <source>
        <strain evidence="14">417</strain>
        <tissue evidence="14">Liver</tissue>
    </source>
</reference>
<dbReference type="Pfam" id="PF23321">
    <property type="entry name" value="R1_ABCA1"/>
    <property type="match status" value="1"/>
</dbReference>
<dbReference type="EMBL" id="LZPO01017331">
    <property type="protein sequence ID" value="OBS80613.1"/>
    <property type="molecule type" value="Genomic_DNA"/>
</dbReference>
<dbReference type="FunFam" id="3.40.50.300:FF:000327">
    <property type="entry name" value="ATP-binding cassette sub-family A member 3"/>
    <property type="match status" value="1"/>
</dbReference>
<dbReference type="SMART" id="SM00382">
    <property type="entry name" value="AAA"/>
    <property type="match status" value="2"/>
</dbReference>
<evidence type="ECO:0000256" key="9">
    <source>
        <dbReference type="ARBA" id="ARBA00023136"/>
    </source>
</evidence>
<dbReference type="InterPro" id="IPR027417">
    <property type="entry name" value="P-loop_NTPase"/>
</dbReference>
<keyword evidence="8" id="KW-0445">Lipid transport</keyword>